<gene>
    <name evidence="3" type="ORF">FD24_GL003130</name>
</gene>
<organism evidence="3 4">
    <name type="scientific">Lactiplantibacillus pentosus DSM 20314</name>
    <dbReference type="NCBI Taxonomy" id="1423791"/>
    <lineage>
        <taxon>Bacteria</taxon>
        <taxon>Bacillati</taxon>
        <taxon>Bacillota</taxon>
        <taxon>Bacilli</taxon>
        <taxon>Lactobacillales</taxon>
        <taxon>Lactobacillaceae</taxon>
        <taxon>Lactiplantibacillus</taxon>
    </lineage>
</organism>
<dbReference type="SMART" id="SM00422">
    <property type="entry name" value="HTH_MERR"/>
    <property type="match status" value="1"/>
</dbReference>
<evidence type="ECO:0000313" key="4">
    <source>
        <dbReference type="Proteomes" id="UP000051020"/>
    </source>
</evidence>
<proteinExistence type="predicted"/>
<reference evidence="3 4" key="1">
    <citation type="journal article" date="2015" name="Genome Announc.">
        <title>Expanding the biotechnology potential of lactobacilli through comparative genomics of 213 strains and associated genera.</title>
        <authorList>
            <person name="Sun Z."/>
            <person name="Harris H.M."/>
            <person name="McCann A."/>
            <person name="Guo C."/>
            <person name="Argimon S."/>
            <person name="Zhang W."/>
            <person name="Yang X."/>
            <person name="Jeffery I.B."/>
            <person name="Cooney J.C."/>
            <person name="Kagawa T.F."/>
            <person name="Liu W."/>
            <person name="Song Y."/>
            <person name="Salvetti E."/>
            <person name="Wrobel A."/>
            <person name="Rasinkangas P."/>
            <person name="Parkhill J."/>
            <person name="Rea M.C."/>
            <person name="O'Sullivan O."/>
            <person name="Ritari J."/>
            <person name="Douillard F.P."/>
            <person name="Paul Ross R."/>
            <person name="Yang R."/>
            <person name="Briner A.E."/>
            <person name="Felis G.E."/>
            <person name="de Vos W.M."/>
            <person name="Barrangou R."/>
            <person name="Klaenhammer T.R."/>
            <person name="Caufield P.W."/>
            <person name="Cui Y."/>
            <person name="Zhang H."/>
            <person name="O'Toole P.W."/>
        </authorList>
    </citation>
    <scope>NUCLEOTIDE SEQUENCE [LARGE SCALE GENOMIC DNA]</scope>
    <source>
        <strain evidence="3 4">DSM 20314</strain>
    </source>
</reference>
<dbReference type="PROSITE" id="PS50937">
    <property type="entry name" value="HTH_MERR_2"/>
    <property type="match status" value="1"/>
</dbReference>
<dbReference type="EMBL" id="AZCU01000008">
    <property type="protein sequence ID" value="KRK25285.1"/>
    <property type="molecule type" value="Genomic_DNA"/>
</dbReference>
<dbReference type="Gene3D" id="1.10.1660.10">
    <property type="match status" value="1"/>
</dbReference>
<comment type="caution">
    <text evidence="3">The sequence shown here is derived from an EMBL/GenBank/DDBJ whole genome shotgun (WGS) entry which is preliminary data.</text>
</comment>
<dbReference type="GO" id="GO:0003677">
    <property type="term" value="F:DNA binding"/>
    <property type="evidence" value="ECO:0007669"/>
    <property type="project" value="UniProtKB-KW"/>
</dbReference>
<dbReference type="Proteomes" id="UP000051020">
    <property type="component" value="Unassembled WGS sequence"/>
</dbReference>
<dbReference type="InterPro" id="IPR009061">
    <property type="entry name" value="DNA-bd_dom_put_sf"/>
</dbReference>
<dbReference type="PANTHER" id="PTHR30204:SF98">
    <property type="entry name" value="HTH-TYPE TRANSCRIPTIONAL REGULATOR ADHR"/>
    <property type="match status" value="1"/>
</dbReference>
<dbReference type="Pfam" id="PF13411">
    <property type="entry name" value="MerR_1"/>
    <property type="match status" value="1"/>
</dbReference>
<dbReference type="RefSeq" id="WP_050339803.1">
    <property type="nucleotide sequence ID" value="NZ_AZCU01000008.1"/>
</dbReference>
<evidence type="ECO:0000259" key="2">
    <source>
        <dbReference type="PROSITE" id="PS50937"/>
    </source>
</evidence>
<keyword evidence="1" id="KW-0238">DNA-binding</keyword>
<sequence length="120" mass="14279">MLIGEFSRQTNLTIDTLRYYEEVGLLQPLRTAGNRRQYQTKDIAWVNFLKRLKQTGMSIQNMQYYAQLRYAGNQTIPERLLLLQEQEARLDMVMAETQSSLDFLHRKMAIYRKMQKTDLP</sequence>
<dbReference type="CDD" id="cd01109">
    <property type="entry name" value="HTH_YyaN"/>
    <property type="match status" value="1"/>
</dbReference>
<dbReference type="InterPro" id="IPR000551">
    <property type="entry name" value="MerR-type_HTH_dom"/>
</dbReference>
<accession>A0A837RA42</accession>
<feature type="domain" description="HTH merR-type" evidence="2">
    <location>
        <begin position="1"/>
        <end position="68"/>
    </location>
</feature>
<dbReference type="PROSITE" id="PS00552">
    <property type="entry name" value="HTH_MERR_1"/>
    <property type="match status" value="1"/>
</dbReference>
<name>A0A837RA42_LACPE</name>
<evidence type="ECO:0000256" key="1">
    <source>
        <dbReference type="ARBA" id="ARBA00023125"/>
    </source>
</evidence>
<evidence type="ECO:0000313" key="3">
    <source>
        <dbReference type="EMBL" id="KRK25285.1"/>
    </source>
</evidence>
<dbReference type="SUPFAM" id="SSF46955">
    <property type="entry name" value="Putative DNA-binding domain"/>
    <property type="match status" value="1"/>
</dbReference>
<dbReference type="GeneID" id="49395165"/>
<protein>
    <submittedName>
        <fullName evidence="3">Transcription regulator</fullName>
    </submittedName>
</protein>
<dbReference type="GO" id="GO:0003700">
    <property type="term" value="F:DNA-binding transcription factor activity"/>
    <property type="evidence" value="ECO:0007669"/>
    <property type="project" value="InterPro"/>
</dbReference>
<dbReference type="InterPro" id="IPR047057">
    <property type="entry name" value="MerR_fam"/>
</dbReference>
<dbReference type="AlphaFoldDB" id="A0A837RA42"/>
<dbReference type="PRINTS" id="PR00040">
    <property type="entry name" value="HTHMERR"/>
</dbReference>
<dbReference type="PANTHER" id="PTHR30204">
    <property type="entry name" value="REDOX-CYCLING DRUG-SENSING TRANSCRIPTIONAL ACTIVATOR SOXR"/>
    <property type="match status" value="1"/>
</dbReference>